<gene>
    <name evidence="1" type="ORF">JW744_01440</name>
</gene>
<evidence type="ECO:0000313" key="1">
    <source>
        <dbReference type="EMBL" id="MBN2067110.1"/>
    </source>
</evidence>
<dbReference type="Proteomes" id="UP000809243">
    <property type="component" value="Unassembled WGS sequence"/>
</dbReference>
<dbReference type="AlphaFoldDB" id="A0A938YWH7"/>
<organism evidence="1 2">
    <name type="scientific">Candidatus Iainarchaeum sp</name>
    <dbReference type="NCBI Taxonomy" id="3101447"/>
    <lineage>
        <taxon>Archaea</taxon>
        <taxon>Candidatus Iainarchaeota</taxon>
        <taxon>Candidatus Iainarchaeia</taxon>
        <taxon>Candidatus Iainarchaeales</taxon>
        <taxon>Candidatus Iainarchaeaceae</taxon>
        <taxon>Candidatus Iainarchaeum</taxon>
    </lineage>
</organism>
<sequence length="64" mass="7564">MINMKNERMQTVERQAMLCKENMKDCQKQLAPFINSQIESANQFYKKLSKTKNGREKIAKLKNL</sequence>
<protein>
    <submittedName>
        <fullName evidence="1">Uncharacterized protein</fullName>
    </submittedName>
</protein>
<dbReference type="EMBL" id="JAFGDB010000025">
    <property type="protein sequence ID" value="MBN2067110.1"/>
    <property type="molecule type" value="Genomic_DNA"/>
</dbReference>
<evidence type="ECO:0000313" key="2">
    <source>
        <dbReference type="Proteomes" id="UP000809243"/>
    </source>
</evidence>
<comment type="caution">
    <text evidence="1">The sequence shown here is derived from an EMBL/GenBank/DDBJ whole genome shotgun (WGS) entry which is preliminary data.</text>
</comment>
<reference evidence="1" key="1">
    <citation type="submission" date="2021-01" db="EMBL/GenBank/DDBJ databases">
        <title>Active Sulfur Cycling in an Early Earth Analoge.</title>
        <authorList>
            <person name="Hahn C.R."/>
            <person name="Youssef N.H."/>
            <person name="Elshahed M."/>
        </authorList>
    </citation>
    <scope>NUCLEOTIDE SEQUENCE</scope>
    <source>
        <strain evidence="1">Zod_Metabat.1151</strain>
    </source>
</reference>
<accession>A0A938YWH7</accession>
<proteinExistence type="predicted"/>
<name>A0A938YWH7_9ARCH</name>